<dbReference type="PANTHER" id="PTHR12534:SF0">
    <property type="entry name" value="SMALL RIBOSOMAL SUBUNIT PROTEIN US2M"/>
    <property type="match status" value="1"/>
</dbReference>
<evidence type="ECO:0000256" key="4">
    <source>
        <dbReference type="ARBA" id="ARBA00035256"/>
    </source>
</evidence>
<proteinExistence type="inferred from homology"/>
<gene>
    <name evidence="5 8" type="primary">rpsB</name>
    <name evidence="8" type="ORF">WI372_14615</name>
</gene>
<reference evidence="8 9" key="1">
    <citation type="submission" date="2024-02" db="EMBL/GenBank/DDBJ databases">
        <title>A novel Gemmatimonadota bacterium.</title>
        <authorList>
            <person name="Du Z.-J."/>
            <person name="Ye Y.-Q."/>
        </authorList>
    </citation>
    <scope>NUCLEOTIDE SEQUENCE [LARGE SCALE GENOMIC DNA]</scope>
    <source>
        <strain evidence="8 9">DH-20</strain>
    </source>
</reference>
<feature type="region of interest" description="Disordered" evidence="7">
    <location>
        <begin position="224"/>
        <end position="297"/>
    </location>
</feature>
<dbReference type="PROSITE" id="PS00963">
    <property type="entry name" value="RIBOSOMAL_S2_2"/>
    <property type="match status" value="1"/>
</dbReference>
<dbReference type="PROSITE" id="PS00962">
    <property type="entry name" value="RIBOSOMAL_S2_1"/>
    <property type="match status" value="1"/>
</dbReference>
<dbReference type="Gene3D" id="1.10.287.610">
    <property type="entry name" value="Helix hairpin bin"/>
    <property type="match status" value="1"/>
</dbReference>
<feature type="compositionally biased region" description="Acidic residues" evidence="7">
    <location>
        <begin position="284"/>
        <end position="297"/>
    </location>
</feature>
<organism evidence="8 9">
    <name type="scientific">Gaopeijia maritima</name>
    <dbReference type="NCBI Taxonomy" id="3119007"/>
    <lineage>
        <taxon>Bacteria</taxon>
        <taxon>Pseudomonadati</taxon>
        <taxon>Gemmatimonadota</taxon>
        <taxon>Longimicrobiia</taxon>
        <taxon>Gaopeijiales</taxon>
        <taxon>Gaopeijiaceae</taxon>
        <taxon>Gaopeijia</taxon>
    </lineage>
</organism>
<dbReference type="Proteomes" id="UP001484239">
    <property type="component" value="Unassembled WGS sequence"/>
</dbReference>
<dbReference type="GO" id="GO:0005840">
    <property type="term" value="C:ribosome"/>
    <property type="evidence" value="ECO:0007669"/>
    <property type="project" value="UniProtKB-KW"/>
</dbReference>
<protein>
    <recommendedName>
        <fullName evidence="4 5">Small ribosomal subunit protein uS2</fullName>
    </recommendedName>
</protein>
<dbReference type="PRINTS" id="PR00395">
    <property type="entry name" value="RIBOSOMALS2"/>
</dbReference>
<evidence type="ECO:0000256" key="2">
    <source>
        <dbReference type="ARBA" id="ARBA00022980"/>
    </source>
</evidence>
<evidence type="ECO:0000256" key="5">
    <source>
        <dbReference type="HAMAP-Rule" id="MF_00291"/>
    </source>
</evidence>
<sequence length="297" mass="33840">MDQVGLPQLLEAGVHFGHQTRRWNPKMRRFIFTERNGIHIIDLRKTLDRLKVAQNAVRGTVLKGEKVLFVCTKKQLRSIIEEEAARCGSFYVTERWLGGMLTNFQTIRQQIRRLKELERGQEENAFEFYTKKERLLLDRERAKLDKYLSGVKDMGRLPAAMFVVDARREHIAVKEAARLGIPVIAIADTNADPDKIDYPIPGNDDAIRSVGLITKAIADAIESARREVPAEDRPAPEAEATTYSTETGEKTAEAEKDRPQRRRPRRKRRPRPEVIAQHLKSGDEGDDEDDSGDEGES</sequence>
<evidence type="ECO:0000256" key="3">
    <source>
        <dbReference type="ARBA" id="ARBA00023274"/>
    </source>
</evidence>
<dbReference type="EMBL" id="JBBHLI010000010">
    <property type="protein sequence ID" value="MEK9502223.1"/>
    <property type="molecule type" value="Genomic_DNA"/>
</dbReference>
<accession>A0ABU9EDS6</accession>
<keyword evidence="3 5" id="KW-0687">Ribonucleoprotein</keyword>
<dbReference type="RefSeq" id="WP_405274540.1">
    <property type="nucleotide sequence ID" value="NZ_CP144380.1"/>
</dbReference>
<dbReference type="InterPro" id="IPR005706">
    <property type="entry name" value="Ribosomal_uS2_bac/mit/plastid"/>
</dbReference>
<evidence type="ECO:0000256" key="1">
    <source>
        <dbReference type="ARBA" id="ARBA00006242"/>
    </source>
</evidence>
<evidence type="ECO:0000313" key="9">
    <source>
        <dbReference type="Proteomes" id="UP001484239"/>
    </source>
</evidence>
<dbReference type="PANTHER" id="PTHR12534">
    <property type="entry name" value="30S RIBOSOMAL PROTEIN S2 PROKARYOTIC AND ORGANELLAR"/>
    <property type="match status" value="1"/>
</dbReference>
<dbReference type="InterPro" id="IPR023591">
    <property type="entry name" value="Ribosomal_uS2_flav_dom_sf"/>
</dbReference>
<dbReference type="CDD" id="cd01425">
    <property type="entry name" value="RPS2"/>
    <property type="match status" value="1"/>
</dbReference>
<dbReference type="HAMAP" id="MF_00291_B">
    <property type="entry name" value="Ribosomal_uS2_B"/>
    <property type="match status" value="1"/>
</dbReference>
<dbReference type="NCBIfam" id="TIGR01011">
    <property type="entry name" value="rpsB_bact"/>
    <property type="match status" value="1"/>
</dbReference>
<comment type="caution">
    <text evidence="8">The sequence shown here is derived from an EMBL/GenBank/DDBJ whole genome shotgun (WGS) entry which is preliminary data.</text>
</comment>
<evidence type="ECO:0000256" key="7">
    <source>
        <dbReference type="SAM" id="MobiDB-lite"/>
    </source>
</evidence>
<dbReference type="Gene3D" id="3.40.50.10490">
    <property type="entry name" value="Glucose-6-phosphate isomerase like protein, domain 1"/>
    <property type="match status" value="1"/>
</dbReference>
<feature type="compositionally biased region" description="Basic and acidic residues" evidence="7">
    <location>
        <begin position="224"/>
        <end position="236"/>
    </location>
</feature>
<evidence type="ECO:0000313" key="8">
    <source>
        <dbReference type="EMBL" id="MEK9502223.1"/>
    </source>
</evidence>
<dbReference type="InterPro" id="IPR001865">
    <property type="entry name" value="Ribosomal_uS2"/>
</dbReference>
<dbReference type="SUPFAM" id="SSF52313">
    <property type="entry name" value="Ribosomal protein S2"/>
    <property type="match status" value="1"/>
</dbReference>
<keyword evidence="2 5" id="KW-0689">Ribosomal protein</keyword>
<feature type="compositionally biased region" description="Basic residues" evidence="7">
    <location>
        <begin position="259"/>
        <end position="270"/>
    </location>
</feature>
<dbReference type="Pfam" id="PF00318">
    <property type="entry name" value="Ribosomal_S2"/>
    <property type="match status" value="1"/>
</dbReference>
<name>A0ABU9EDS6_9BACT</name>
<comment type="similarity">
    <text evidence="1 5 6">Belongs to the universal ribosomal protein uS2 family.</text>
</comment>
<keyword evidence="9" id="KW-1185">Reference proteome</keyword>
<feature type="compositionally biased region" description="Basic and acidic residues" evidence="7">
    <location>
        <begin position="247"/>
        <end position="258"/>
    </location>
</feature>
<dbReference type="InterPro" id="IPR018130">
    <property type="entry name" value="Ribosomal_uS2_CS"/>
</dbReference>
<evidence type="ECO:0000256" key="6">
    <source>
        <dbReference type="RuleBase" id="RU003631"/>
    </source>
</evidence>